<proteinExistence type="predicted"/>
<dbReference type="InterPro" id="IPR001680">
    <property type="entry name" value="WD40_rpt"/>
</dbReference>
<evidence type="ECO:0000313" key="2">
    <source>
        <dbReference type="EMBL" id="GAA2109199.1"/>
    </source>
</evidence>
<dbReference type="PANTHER" id="PTHR47197:SF3">
    <property type="entry name" value="DIHYDRO-HEME D1 DEHYDROGENASE"/>
    <property type="match status" value="1"/>
</dbReference>
<organism evidence="2 3">
    <name type="scientific">Streptomyces synnematoformans</name>
    <dbReference type="NCBI Taxonomy" id="415721"/>
    <lineage>
        <taxon>Bacteria</taxon>
        <taxon>Bacillati</taxon>
        <taxon>Actinomycetota</taxon>
        <taxon>Actinomycetes</taxon>
        <taxon>Kitasatosporales</taxon>
        <taxon>Streptomycetaceae</taxon>
        <taxon>Streptomyces</taxon>
    </lineage>
</organism>
<reference evidence="3" key="1">
    <citation type="journal article" date="2019" name="Int. J. Syst. Evol. Microbiol.">
        <title>The Global Catalogue of Microorganisms (GCM) 10K type strain sequencing project: providing services to taxonomists for standard genome sequencing and annotation.</title>
        <authorList>
            <consortium name="The Broad Institute Genomics Platform"/>
            <consortium name="The Broad Institute Genome Sequencing Center for Infectious Disease"/>
            <person name="Wu L."/>
            <person name="Ma J."/>
        </authorList>
    </citation>
    <scope>NUCLEOTIDE SEQUENCE [LARGE SCALE GENOMIC DNA]</scope>
    <source>
        <strain evidence="3">JCM 15481</strain>
    </source>
</reference>
<dbReference type="Proteomes" id="UP001500443">
    <property type="component" value="Unassembled WGS sequence"/>
</dbReference>
<dbReference type="InterPro" id="IPR015943">
    <property type="entry name" value="WD40/YVTN_repeat-like_dom_sf"/>
</dbReference>
<evidence type="ECO:0008006" key="4">
    <source>
        <dbReference type="Google" id="ProtNLM"/>
    </source>
</evidence>
<dbReference type="PANTHER" id="PTHR47197">
    <property type="entry name" value="PROTEIN NIRF"/>
    <property type="match status" value="1"/>
</dbReference>
<name>A0ABP5IZ78_9ACTN</name>
<protein>
    <recommendedName>
        <fullName evidence="4">YncE family protein</fullName>
    </recommendedName>
</protein>
<dbReference type="SMART" id="SM00320">
    <property type="entry name" value="WD40"/>
    <property type="match status" value="4"/>
</dbReference>
<evidence type="ECO:0000313" key="3">
    <source>
        <dbReference type="Proteomes" id="UP001500443"/>
    </source>
</evidence>
<dbReference type="RefSeq" id="WP_344287459.1">
    <property type="nucleotide sequence ID" value="NZ_BAAAPF010000005.1"/>
</dbReference>
<sequence>MAVIAAGCASDGEGQSGDGSTSERGREDAGSSLTVIDTVDVGGGPLSVAVDPDGRYAYTADEKGVSVVDLDRGEMVGTIPMAVGPKEIRLSPDGHQAFVASGFIAGAVSFIDTARRRVTGSVAVDGGPLYSLAVSPDGRQVYAANRGGGVAVIDTKAREVETRASLPDADRGDVVLSRDGRRAYIANSALGPGGTASKTGNSVSVFDTAKGTVAARVPVDREMPSDVAIAPDGCCLYVAHFPSMPPPTGFPEGSSDYAAEQGASNALSVIDAETRTVSDTIPVEGRSTALAVAPDGRRVYVGNESGAVQVIDTGSGDVATTFDVGDDVSGIAIAPDGRHAYVTESQRGKLHVIELAT</sequence>
<gene>
    <name evidence="2" type="ORF">GCM10009802_05440</name>
</gene>
<evidence type="ECO:0000256" key="1">
    <source>
        <dbReference type="SAM" id="MobiDB-lite"/>
    </source>
</evidence>
<comment type="caution">
    <text evidence="2">The sequence shown here is derived from an EMBL/GenBank/DDBJ whole genome shotgun (WGS) entry which is preliminary data.</text>
</comment>
<accession>A0ABP5IZ78</accession>
<dbReference type="Gene3D" id="2.130.10.10">
    <property type="entry name" value="YVTN repeat-like/Quinoprotein amine dehydrogenase"/>
    <property type="match status" value="2"/>
</dbReference>
<keyword evidence="3" id="KW-1185">Reference proteome</keyword>
<dbReference type="InterPro" id="IPR051200">
    <property type="entry name" value="Host-pathogen_enzymatic-act"/>
</dbReference>
<dbReference type="SUPFAM" id="SSF50974">
    <property type="entry name" value="Nitrous oxide reductase, N-terminal domain"/>
    <property type="match status" value="1"/>
</dbReference>
<dbReference type="InterPro" id="IPR011045">
    <property type="entry name" value="N2O_reductase_N"/>
</dbReference>
<dbReference type="EMBL" id="BAAAPF010000005">
    <property type="protein sequence ID" value="GAA2109199.1"/>
    <property type="molecule type" value="Genomic_DNA"/>
</dbReference>
<feature type="region of interest" description="Disordered" evidence="1">
    <location>
        <begin position="1"/>
        <end position="31"/>
    </location>
</feature>